<gene>
    <name evidence="1" type="ORF">DH2020_004419</name>
</gene>
<protein>
    <submittedName>
        <fullName evidence="1">Uncharacterized protein</fullName>
    </submittedName>
</protein>
<accession>A0ABR0XPP2</accession>
<dbReference type="SUPFAM" id="SSF52540">
    <property type="entry name" value="P-loop containing nucleoside triphosphate hydrolases"/>
    <property type="match status" value="1"/>
</dbReference>
<proteinExistence type="predicted"/>
<keyword evidence="2" id="KW-1185">Reference proteome</keyword>
<dbReference type="EMBL" id="JABTTQ020000003">
    <property type="protein sequence ID" value="KAK6161038.1"/>
    <property type="molecule type" value="Genomic_DNA"/>
</dbReference>
<evidence type="ECO:0000313" key="1">
    <source>
        <dbReference type="EMBL" id="KAK6161038.1"/>
    </source>
</evidence>
<name>A0ABR0XPP2_REHGL</name>
<sequence>MVWSRSVGRVGRVMLQHLDEFGESGPESVVVEEVHSWVGSFCAVVVNKPGKELTAWTEMVGRVSFSPFPHPSPSPGLFVAANGASQTQWYCLLLLDQNGVPRSAFCWWRTPEEFDENGHFKAEISELSNLTPRFKVLREMERLAFIAGEGLDDFRHKLLSYRAGDFWVPVGGIKKEEMDMPAVITILLTGLTSSGKSSFVNLMYSVLGRSGLIPFAQTSGGFSNNTTMYLEEHNVLRSARSGFCVYDTRGLDPNQIEEGLDEVSTWMSDGVRHNQPCHRQGDDKVKGIGPLNGSIIGITNSRYIKRKINCVMVVADLSQIHKAFKCGDMKSMEALRDLFHLSAIKNSNENPILILTHGDSLNGEDRMNGRLKICEYLGIAETSGAYDIPCLTEQGILAEESDPVTAFALTEAIYRALLQSDRAHLPKKKIKDWIILFFKWIMCELEFQGSGPL</sequence>
<reference evidence="1 2" key="1">
    <citation type="journal article" date="2021" name="Comput. Struct. Biotechnol. J.">
        <title>De novo genome assembly of the potent medicinal plant Rehmannia glutinosa using nanopore technology.</title>
        <authorList>
            <person name="Ma L."/>
            <person name="Dong C."/>
            <person name="Song C."/>
            <person name="Wang X."/>
            <person name="Zheng X."/>
            <person name="Niu Y."/>
            <person name="Chen S."/>
            <person name="Feng W."/>
        </authorList>
    </citation>
    <scope>NUCLEOTIDE SEQUENCE [LARGE SCALE GENOMIC DNA]</scope>
    <source>
        <strain evidence="1">DH-2019</strain>
    </source>
</reference>
<comment type="caution">
    <text evidence="1">The sequence shown here is derived from an EMBL/GenBank/DDBJ whole genome shotgun (WGS) entry which is preliminary data.</text>
</comment>
<dbReference type="Proteomes" id="UP001318860">
    <property type="component" value="Unassembled WGS sequence"/>
</dbReference>
<evidence type="ECO:0000313" key="2">
    <source>
        <dbReference type="Proteomes" id="UP001318860"/>
    </source>
</evidence>
<organism evidence="1 2">
    <name type="scientific">Rehmannia glutinosa</name>
    <name type="common">Chinese foxglove</name>
    <dbReference type="NCBI Taxonomy" id="99300"/>
    <lineage>
        <taxon>Eukaryota</taxon>
        <taxon>Viridiplantae</taxon>
        <taxon>Streptophyta</taxon>
        <taxon>Embryophyta</taxon>
        <taxon>Tracheophyta</taxon>
        <taxon>Spermatophyta</taxon>
        <taxon>Magnoliopsida</taxon>
        <taxon>eudicotyledons</taxon>
        <taxon>Gunneridae</taxon>
        <taxon>Pentapetalae</taxon>
        <taxon>asterids</taxon>
        <taxon>lamiids</taxon>
        <taxon>Lamiales</taxon>
        <taxon>Orobanchaceae</taxon>
        <taxon>Rehmannieae</taxon>
        <taxon>Rehmannia</taxon>
    </lineage>
</organism>
<dbReference type="PANTHER" id="PTHR14241:SF24">
    <property type="entry name" value="G DOMAIN-CONTAINING PROTEIN"/>
    <property type="match status" value="1"/>
</dbReference>
<dbReference type="Gene3D" id="3.40.50.300">
    <property type="entry name" value="P-loop containing nucleotide triphosphate hydrolases"/>
    <property type="match status" value="1"/>
</dbReference>
<dbReference type="PANTHER" id="PTHR14241">
    <property type="entry name" value="INTERFERON-INDUCED PROTEIN 44"/>
    <property type="match status" value="1"/>
</dbReference>
<dbReference type="InterPro" id="IPR027417">
    <property type="entry name" value="P-loop_NTPase"/>
</dbReference>